<dbReference type="AlphaFoldDB" id="A0AAN0KC87"/>
<protein>
    <submittedName>
        <fullName evidence="1">Uncharacterized protein</fullName>
    </submittedName>
</protein>
<organism evidence="1 2">
    <name type="scientific">Brooklawnia propionicigenes</name>
    <dbReference type="NCBI Taxonomy" id="3041175"/>
    <lineage>
        <taxon>Bacteria</taxon>
        <taxon>Bacillati</taxon>
        <taxon>Actinomycetota</taxon>
        <taxon>Actinomycetes</taxon>
        <taxon>Propionibacteriales</taxon>
        <taxon>Propionibacteriaceae</taxon>
        <taxon>Brooklawnia</taxon>
    </lineage>
</organism>
<dbReference type="KEGG" id="broo:brsh051_03650"/>
<reference evidence="1" key="1">
    <citation type="journal article" date="2024" name="Int. J. Syst. Evol. Microbiol.">
        <title>Brooklawnia propionicigenes sp. nov., a facultatively anaerobic, propionate-producing bacterium isolated from a methanogenic reactor treating waste from cattle farms.</title>
        <authorList>
            <person name="Akita Y."/>
            <person name="Ueki A."/>
            <person name="Tonouchi A."/>
            <person name="Sugawara Y."/>
            <person name="Honma S."/>
            <person name="Kaku N."/>
            <person name="Ueki K."/>
        </authorList>
    </citation>
    <scope>NUCLEOTIDE SEQUENCE</scope>
    <source>
        <strain evidence="1">SH051</strain>
    </source>
</reference>
<proteinExistence type="predicted"/>
<dbReference type="Proteomes" id="UP001431656">
    <property type="component" value="Chromosome"/>
</dbReference>
<name>A0AAN0KC87_9ACTN</name>
<sequence>MSTEQSSAHLRKLIESVKADWRGTHRKLPDPAIFALQDERVVAAIESRFASGVRLTDIRQLEYNFATGLNALVFDFDRAADDLASLATDAFLVLLNGDGAVVALVDPFDPVQPNKYVPPLPTTGEQPFVLERPSATDTVAFEDAAVGQAEARARAFMSRLGVVDGLLINTTWCDYATHTPVGWKSDRTSDDCAPIDTILT</sequence>
<keyword evidence="2" id="KW-1185">Reference proteome</keyword>
<evidence type="ECO:0000313" key="2">
    <source>
        <dbReference type="Proteomes" id="UP001431656"/>
    </source>
</evidence>
<accession>A0AAN0KC87</accession>
<gene>
    <name evidence="1" type="ORF">brsh051_03650</name>
</gene>
<dbReference type="EMBL" id="AP028056">
    <property type="protein sequence ID" value="BEH01084.1"/>
    <property type="molecule type" value="Genomic_DNA"/>
</dbReference>
<evidence type="ECO:0000313" key="1">
    <source>
        <dbReference type="EMBL" id="BEH01084.1"/>
    </source>
</evidence>
<dbReference type="RefSeq" id="WP_286267014.1">
    <property type="nucleotide sequence ID" value="NZ_AP028056.1"/>
</dbReference>